<keyword evidence="2" id="KW-1185">Reference proteome</keyword>
<reference evidence="1 2" key="1">
    <citation type="submission" date="2016-05" db="EMBL/GenBank/DDBJ databases">
        <title>Genomic Taxonomy of the Vibrionaceae.</title>
        <authorList>
            <person name="Gomez-Gil B."/>
            <person name="Enciso-Ibarra J."/>
        </authorList>
    </citation>
    <scope>NUCLEOTIDE SEQUENCE [LARGE SCALE GENOMIC DNA]</scope>
    <source>
        <strain evidence="1 2">CAIM 1920</strain>
    </source>
</reference>
<dbReference type="AlphaFoldDB" id="A0A1C3EG89"/>
<dbReference type="Proteomes" id="UP000094936">
    <property type="component" value="Unassembled WGS sequence"/>
</dbReference>
<organism evidence="1 2">
    <name type="scientific">Veronia pacifica</name>
    <dbReference type="NCBI Taxonomy" id="1080227"/>
    <lineage>
        <taxon>Bacteria</taxon>
        <taxon>Pseudomonadati</taxon>
        <taxon>Pseudomonadota</taxon>
        <taxon>Gammaproteobacteria</taxon>
        <taxon>Vibrionales</taxon>
        <taxon>Vibrionaceae</taxon>
        <taxon>Veronia</taxon>
    </lineage>
</organism>
<protein>
    <submittedName>
        <fullName evidence="1">Uncharacterized protein</fullName>
    </submittedName>
</protein>
<evidence type="ECO:0000313" key="1">
    <source>
        <dbReference type="EMBL" id="ODA32272.1"/>
    </source>
</evidence>
<accession>A0A1C3EG89</accession>
<dbReference type="EMBL" id="LYBM01000025">
    <property type="protein sequence ID" value="ODA32272.1"/>
    <property type="molecule type" value="Genomic_DNA"/>
</dbReference>
<name>A0A1C3EG89_9GAMM</name>
<proteinExistence type="predicted"/>
<sequence>MRYRFASHLPIFRISRRFVSLLIEYPICLSNLIRIERFGIALNKKVYSEQELEKTVEDRVRICD</sequence>
<gene>
    <name evidence="1" type="ORF">A8L45_13865</name>
</gene>
<evidence type="ECO:0000313" key="2">
    <source>
        <dbReference type="Proteomes" id="UP000094936"/>
    </source>
</evidence>
<comment type="caution">
    <text evidence="1">The sequence shown here is derived from an EMBL/GenBank/DDBJ whole genome shotgun (WGS) entry which is preliminary data.</text>
</comment>